<evidence type="ECO:0000313" key="3">
    <source>
        <dbReference type="Proteomes" id="UP001589774"/>
    </source>
</evidence>
<dbReference type="RefSeq" id="WP_130858472.1">
    <property type="nucleotide sequence ID" value="NZ_JBHLWO010000002.1"/>
</dbReference>
<evidence type="ECO:0000313" key="2">
    <source>
        <dbReference type="EMBL" id="MFC0320427.1"/>
    </source>
</evidence>
<name>A0ABV6HNF0_9SPHI</name>
<comment type="caution">
    <text evidence="2">The sequence shown here is derived from an EMBL/GenBank/DDBJ whole genome shotgun (WGS) entry which is preliminary data.</text>
</comment>
<dbReference type="SUPFAM" id="SSF48371">
    <property type="entry name" value="ARM repeat"/>
    <property type="match status" value="1"/>
</dbReference>
<proteinExistence type="predicted"/>
<evidence type="ECO:0008006" key="4">
    <source>
        <dbReference type="Google" id="ProtNLM"/>
    </source>
</evidence>
<protein>
    <recommendedName>
        <fullName evidence="4">HEAT repeat protein</fullName>
    </recommendedName>
</protein>
<evidence type="ECO:0000256" key="1">
    <source>
        <dbReference type="SAM" id="Phobius"/>
    </source>
</evidence>
<dbReference type="Gene3D" id="1.25.10.10">
    <property type="entry name" value="Leucine-rich Repeat Variant"/>
    <property type="match status" value="1"/>
</dbReference>
<dbReference type="InterPro" id="IPR016024">
    <property type="entry name" value="ARM-type_fold"/>
</dbReference>
<keyword evidence="1" id="KW-0472">Membrane</keyword>
<sequence>MQLNETLLGLPIIDFFWATLVMVSLLFLVFIVILFFLIEKNRAADLRKSWQQLIAIVIYEAASADIPLQPPSALNDHLTNRRFRKYLARSLVNAEKSLSGIAASNLKVVYKQLRLDKDSTARLSSRHAHIVASAIQELSAMQISEAEPEIVSLVNHYKDIIRLEAQYGLVRLKGFQGLAFLDDLQNPISDWQQLKLLSAIGQLPLNAAHHVQCWLNSDNQSVVIFALKLIAKFQLLELHESVLLKISASSIKVQMQSLKTLERISQENTAAAVIEVYDNASDAYKMRAIRVLENIAGINELNFLLHEFYNNDNSKVRLGAARAILNCSAKGVAVLEETKKQLDEPAKTIINQAMEGHY</sequence>
<dbReference type="InterPro" id="IPR011989">
    <property type="entry name" value="ARM-like"/>
</dbReference>
<dbReference type="Proteomes" id="UP001589774">
    <property type="component" value="Unassembled WGS sequence"/>
</dbReference>
<keyword evidence="1" id="KW-1133">Transmembrane helix</keyword>
<feature type="transmembrane region" description="Helical" evidence="1">
    <location>
        <begin position="15"/>
        <end position="38"/>
    </location>
</feature>
<reference evidence="2 3" key="1">
    <citation type="submission" date="2024-09" db="EMBL/GenBank/DDBJ databases">
        <authorList>
            <person name="Sun Q."/>
            <person name="Mori K."/>
        </authorList>
    </citation>
    <scope>NUCLEOTIDE SEQUENCE [LARGE SCALE GENOMIC DNA]</scope>
    <source>
        <strain evidence="2 3">CCM 7765</strain>
    </source>
</reference>
<keyword evidence="3" id="KW-1185">Reference proteome</keyword>
<dbReference type="EMBL" id="JBHLWO010000002">
    <property type="protein sequence ID" value="MFC0320427.1"/>
    <property type="molecule type" value="Genomic_DNA"/>
</dbReference>
<keyword evidence="1" id="KW-0812">Transmembrane</keyword>
<accession>A0ABV6HNF0</accession>
<gene>
    <name evidence="2" type="ORF">ACFFI0_19020</name>
</gene>
<organism evidence="2 3">
    <name type="scientific">Olivibacter oleidegradans</name>
    <dbReference type="NCBI Taxonomy" id="760123"/>
    <lineage>
        <taxon>Bacteria</taxon>
        <taxon>Pseudomonadati</taxon>
        <taxon>Bacteroidota</taxon>
        <taxon>Sphingobacteriia</taxon>
        <taxon>Sphingobacteriales</taxon>
        <taxon>Sphingobacteriaceae</taxon>
        <taxon>Olivibacter</taxon>
    </lineage>
</organism>